<organism evidence="1 2">
    <name type="scientific">Streptomyces phage Yosif</name>
    <dbReference type="NCBI Taxonomy" id="2201421"/>
    <lineage>
        <taxon>Viruses</taxon>
        <taxon>Duplodnaviria</taxon>
        <taxon>Heunggongvirae</taxon>
        <taxon>Uroviricota</taxon>
        <taxon>Caudoviricetes</taxon>
        <taxon>Arquatrovirinae</taxon>
        <taxon>Yosifvirus</taxon>
        <taxon>Yosifvirus yosif</taxon>
    </lineage>
</organism>
<evidence type="ECO:0000313" key="2">
    <source>
        <dbReference type="Proteomes" id="UP000250856"/>
    </source>
</evidence>
<dbReference type="EMBL" id="MH248947">
    <property type="protein sequence ID" value="AWY07627.1"/>
    <property type="molecule type" value="Genomic_DNA"/>
</dbReference>
<dbReference type="KEGG" id="vg:64470623"/>
<dbReference type="Proteomes" id="UP000250856">
    <property type="component" value="Segment"/>
</dbReference>
<dbReference type="RefSeq" id="YP_010054705.1">
    <property type="nucleotide sequence ID" value="NC_054656.1"/>
</dbReference>
<proteinExistence type="predicted"/>
<gene>
    <name evidence="1" type="primary">63</name>
    <name evidence="1" type="ORF">SEA_YOSIF_63</name>
</gene>
<accession>A0A2Z4QBY6</accession>
<evidence type="ECO:0000313" key="1">
    <source>
        <dbReference type="EMBL" id="AWY07627.1"/>
    </source>
</evidence>
<reference evidence="2" key="1">
    <citation type="submission" date="2018-04" db="EMBL/GenBank/DDBJ databases">
        <authorList>
            <person name="Go L.Y."/>
            <person name="Mitchell J.A."/>
        </authorList>
    </citation>
    <scope>NUCLEOTIDE SEQUENCE [LARGE SCALE GENOMIC DNA]</scope>
</reference>
<protein>
    <submittedName>
        <fullName evidence="1">Uncharacterized protein</fullName>
    </submittedName>
</protein>
<sequence length="143" mass="15927">MRFTPRAQEYNRIVEILESSEYDNAKDMAKALIKEMVEILAMRDTYAGVHVWQDGKKGVNYGPFYSEGDAEKFVQYLGGIGGKLGLVKLYSPGAMQANYEGKKGWTPWCLDPGCGHAPFTHSMAGPARGKCHLPTCPCEKYKK</sequence>
<keyword evidence="2" id="KW-1185">Reference proteome</keyword>
<dbReference type="GeneID" id="64470623"/>
<name>A0A2Z4QBY6_9CAUD</name>